<dbReference type="Proteomes" id="UP001234297">
    <property type="component" value="Chromosome 5"/>
</dbReference>
<evidence type="ECO:0000313" key="2">
    <source>
        <dbReference type="Proteomes" id="UP001234297"/>
    </source>
</evidence>
<organism evidence="1 2">
    <name type="scientific">Persea americana</name>
    <name type="common">Avocado</name>
    <dbReference type="NCBI Taxonomy" id="3435"/>
    <lineage>
        <taxon>Eukaryota</taxon>
        <taxon>Viridiplantae</taxon>
        <taxon>Streptophyta</taxon>
        <taxon>Embryophyta</taxon>
        <taxon>Tracheophyta</taxon>
        <taxon>Spermatophyta</taxon>
        <taxon>Magnoliopsida</taxon>
        <taxon>Magnoliidae</taxon>
        <taxon>Laurales</taxon>
        <taxon>Lauraceae</taxon>
        <taxon>Persea</taxon>
    </lineage>
</organism>
<gene>
    <name evidence="1" type="ORF">MRB53_018355</name>
</gene>
<dbReference type="EMBL" id="CM056813">
    <property type="protein sequence ID" value="KAJ8641661.1"/>
    <property type="molecule type" value="Genomic_DNA"/>
</dbReference>
<reference evidence="1 2" key="1">
    <citation type="journal article" date="2022" name="Hortic Res">
        <title>A haplotype resolved chromosomal level avocado genome allows analysis of novel avocado genes.</title>
        <authorList>
            <person name="Nath O."/>
            <person name="Fletcher S.J."/>
            <person name="Hayward A."/>
            <person name="Shaw L.M."/>
            <person name="Masouleh A.K."/>
            <person name="Furtado A."/>
            <person name="Henry R.J."/>
            <person name="Mitter N."/>
        </authorList>
    </citation>
    <scope>NUCLEOTIDE SEQUENCE [LARGE SCALE GENOMIC DNA]</scope>
    <source>
        <strain evidence="2">cv. Hass</strain>
    </source>
</reference>
<evidence type="ECO:0000313" key="1">
    <source>
        <dbReference type="EMBL" id="KAJ8641661.1"/>
    </source>
</evidence>
<comment type="caution">
    <text evidence="1">The sequence shown here is derived from an EMBL/GenBank/DDBJ whole genome shotgun (WGS) entry which is preliminary data.</text>
</comment>
<accession>A0ACC2M8K9</accession>
<name>A0ACC2M8K9_PERAE</name>
<sequence length="220" mass="24318">MHRLAALIHHGSKWIFGRIDGDDGETEAGEGEVDVGSGGLSDAGDDDDTGVWGLRAGVSGSNGGRKRCGFLGCWVLEKIGGGEWKGYEEECGFKESSSREDIATTTRRKRGITLRRVKRFSLEKGFQRVEGSGEIQMMENSRDREREREREKEGMEGWRGICRRPGPESVAAAGGGGKSPPARIPGPSVNHKIQPHWKLVVLKGQPEFRHTWGRYELLET</sequence>
<protein>
    <submittedName>
        <fullName evidence="1">Uncharacterized protein</fullName>
    </submittedName>
</protein>
<proteinExistence type="predicted"/>
<keyword evidence="2" id="KW-1185">Reference proteome</keyword>